<evidence type="ECO:0000313" key="8">
    <source>
        <dbReference type="EMBL" id="MDZ5762364.1"/>
    </source>
</evidence>
<dbReference type="Pfam" id="PF09335">
    <property type="entry name" value="VTT_dom"/>
    <property type="match status" value="1"/>
</dbReference>
<evidence type="ECO:0000256" key="6">
    <source>
        <dbReference type="SAM" id="Phobius"/>
    </source>
</evidence>
<keyword evidence="5 6" id="KW-0472">Membrane</keyword>
<organism evidence="8 9">
    <name type="scientific">Candidatus Cyrtobacter comes</name>
    <dbReference type="NCBI Taxonomy" id="675776"/>
    <lineage>
        <taxon>Bacteria</taxon>
        <taxon>Pseudomonadati</taxon>
        <taxon>Pseudomonadota</taxon>
        <taxon>Alphaproteobacteria</taxon>
        <taxon>Rickettsiales</taxon>
        <taxon>Candidatus Midichloriaceae</taxon>
        <taxon>Candidatus Cyrtobacter</taxon>
    </lineage>
</organism>
<sequence length="201" mass="22831">MYEIFLSVIDMVETFGYLGIFIMTLVEGSFVPIPSEITLIPAGYLIAKGKFSAIQVVFWSMLGTIAGFFLSYFAAYYLGRNLILRYGKYIFIDKKRLGKIEAFFEKHGNISVFIGRILPGLKHFISLPAGLARMDKKLFAIYSTCGAVIWVPLLILIGYFIGDNEELVSSYIKRLNYIIILSVILLLIAYRYLKSSKNERS</sequence>
<dbReference type="PANTHER" id="PTHR42709:SF6">
    <property type="entry name" value="UNDECAPRENYL PHOSPHATE TRANSPORTER A"/>
    <property type="match status" value="1"/>
</dbReference>
<evidence type="ECO:0000256" key="5">
    <source>
        <dbReference type="ARBA" id="ARBA00023136"/>
    </source>
</evidence>
<evidence type="ECO:0000256" key="4">
    <source>
        <dbReference type="ARBA" id="ARBA00022989"/>
    </source>
</evidence>
<feature type="transmembrane region" description="Helical" evidence="6">
    <location>
        <begin position="174"/>
        <end position="193"/>
    </location>
</feature>
<protein>
    <submittedName>
        <fullName evidence="8">DedA family protein</fullName>
    </submittedName>
</protein>
<dbReference type="InterPro" id="IPR032816">
    <property type="entry name" value="VTT_dom"/>
</dbReference>
<gene>
    <name evidence="8" type="ORF">Cyrtocomes_00743</name>
</gene>
<feature type="transmembrane region" description="Helical" evidence="6">
    <location>
        <begin position="12"/>
        <end position="33"/>
    </location>
</feature>
<keyword evidence="9" id="KW-1185">Reference proteome</keyword>
<proteinExistence type="predicted"/>
<feature type="transmembrane region" description="Helical" evidence="6">
    <location>
        <begin position="139"/>
        <end position="162"/>
    </location>
</feature>
<dbReference type="PANTHER" id="PTHR42709">
    <property type="entry name" value="ALKALINE PHOSPHATASE LIKE PROTEIN"/>
    <property type="match status" value="1"/>
</dbReference>
<dbReference type="EMBL" id="JARGYT010000041">
    <property type="protein sequence ID" value="MDZ5762364.1"/>
    <property type="molecule type" value="Genomic_DNA"/>
</dbReference>
<accession>A0ABU5L8C1</accession>
<reference evidence="8 9" key="1">
    <citation type="submission" date="2023-02" db="EMBL/GenBank/DDBJ databases">
        <title>Host association and intracellularity evolved multiple times independently in the Rickettsiales.</title>
        <authorList>
            <person name="Castelli M."/>
            <person name="Nardi T."/>
            <person name="Gammuto L."/>
            <person name="Bellinzona G."/>
            <person name="Sabaneyeva E."/>
            <person name="Potekhin A."/>
            <person name="Serra V."/>
            <person name="Petroni G."/>
            <person name="Sassera D."/>
        </authorList>
    </citation>
    <scope>NUCLEOTIDE SEQUENCE [LARGE SCALE GENOMIC DNA]</scope>
    <source>
        <strain evidence="8 9">BOD18</strain>
    </source>
</reference>
<dbReference type="Proteomes" id="UP001293791">
    <property type="component" value="Unassembled WGS sequence"/>
</dbReference>
<keyword evidence="3 6" id="KW-0812">Transmembrane</keyword>
<feature type="transmembrane region" description="Helical" evidence="6">
    <location>
        <begin position="53"/>
        <end position="78"/>
    </location>
</feature>
<keyword evidence="2" id="KW-1003">Cell membrane</keyword>
<comment type="caution">
    <text evidence="8">The sequence shown here is derived from an EMBL/GenBank/DDBJ whole genome shotgun (WGS) entry which is preliminary data.</text>
</comment>
<keyword evidence="4 6" id="KW-1133">Transmembrane helix</keyword>
<evidence type="ECO:0000256" key="1">
    <source>
        <dbReference type="ARBA" id="ARBA00004651"/>
    </source>
</evidence>
<evidence type="ECO:0000256" key="2">
    <source>
        <dbReference type="ARBA" id="ARBA00022475"/>
    </source>
</evidence>
<dbReference type="InterPro" id="IPR051311">
    <property type="entry name" value="DedA_domain"/>
</dbReference>
<evidence type="ECO:0000313" key="9">
    <source>
        <dbReference type="Proteomes" id="UP001293791"/>
    </source>
</evidence>
<evidence type="ECO:0000259" key="7">
    <source>
        <dbReference type="Pfam" id="PF09335"/>
    </source>
</evidence>
<feature type="domain" description="VTT" evidence="7">
    <location>
        <begin position="33"/>
        <end position="159"/>
    </location>
</feature>
<comment type="subcellular location">
    <subcellularLocation>
        <location evidence="1">Cell membrane</location>
        <topology evidence="1">Multi-pass membrane protein</topology>
    </subcellularLocation>
</comment>
<evidence type="ECO:0000256" key="3">
    <source>
        <dbReference type="ARBA" id="ARBA00022692"/>
    </source>
</evidence>
<name>A0ABU5L8C1_9RICK</name>